<reference evidence="5" key="3">
    <citation type="submission" date="2016-08" db="EMBL/GenBank/DDBJ databases">
        <title>Sequencing, assembly and comparative genomics of S. aureofaciens ATCC 10762.</title>
        <authorList>
            <person name="Gradnigo J.S."/>
            <person name="Johnson N."/>
            <person name="Somerville G.A."/>
        </authorList>
    </citation>
    <scope>NUCLEOTIDE SEQUENCE [LARGE SCALE GENOMIC DNA]</scope>
    <source>
        <strain evidence="5">ATCC 10762 / DSM 40127 / CCM 3239 / JCM 4008 / LMG 5968 / NBRC 12843 / NCIMB 8234 / A-377</strain>
    </source>
</reference>
<dbReference type="PROSITE" id="PS51257">
    <property type="entry name" value="PROKAR_LIPOPROTEIN"/>
    <property type="match status" value="1"/>
</dbReference>
<evidence type="ECO:0000313" key="4">
    <source>
        <dbReference type="EMBL" id="OEV34585.1"/>
    </source>
</evidence>
<reference evidence="3" key="5">
    <citation type="submission" date="2020-09" db="EMBL/GenBank/DDBJ databases">
        <authorList>
            <person name="Sun Q."/>
            <person name="Ohkuma M."/>
        </authorList>
    </citation>
    <scope>NUCLEOTIDE SEQUENCE</scope>
    <source>
        <strain evidence="3">JCM 4434</strain>
    </source>
</reference>
<gene>
    <name evidence="3" type="ORF">GCM10010502_72500</name>
    <name evidence="4" type="ORF">HS99_0008770</name>
</gene>
<dbReference type="AlphaFoldDB" id="A0A1E7N1P1"/>
<keyword evidence="5" id="KW-1185">Reference proteome</keyword>
<reference evidence="3" key="1">
    <citation type="journal article" date="2014" name="Int. J. Syst. Evol. Microbiol.">
        <title>Complete genome sequence of Corynebacterium casei LMG S-19264T (=DSM 44701T), isolated from a smear-ripened cheese.</title>
        <authorList>
            <consortium name="US DOE Joint Genome Institute (JGI-PGF)"/>
            <person name="Walter F."/>
            <person name="Albersmeier A."/>
            <person name="Kalinowski J."/>
            <person name="Ruckert C."/>
        </authorList>
    </citation>
    <scope>NUCLEOTIDE SEQUENCE</scope>
    <source>
        <strain evidence="3">JCM 4434</strain>
    </source>
</reference>
<protein>
    <recommendedName>
        <fullName evidence="2">Ricin B lectin domain-containing protein</fullName>
    </recommendedName>
</protein>
<reference evidence="4" key="4">
    <citation type="submission" date="2016-08" db="EMBL/GenBank/DDBJ databases">
        <title>Sequencing, Assembly and Comparative Genomics of S. aureofaciens ATCC 10762.</title>
        <authorList>
            <person name="Gradnigo J.S."/>
            <person name="Johnson N."/>
            <person name="Somerville G.A."/>
        </authorList>
    </citation>
    <scope>NUCLEOTIDE SEQUENCE [LARGE SCALE GENOMIC DNA]</scope>
    <source>
        <strain evidence="4">ATCC 10762</strain>
    </source>
</reference>
<reference evidence="4 5" key="2">
    <citation type="submission" date="2014-07" db="EMBL/GenBank/DDBJ databases">
        <authorList>
            <person name="Zhang J.E."/>
            <person name="Yang H."/>
            <person name="Guo J."/>
            <person name="Deng Z."/>
            <person name="Luo H."/>
            <person name="Luo M."/>
            <person name="Zhao B."/>
        </authorList>
    </citation>
    <scope>NUCLEOTIDE SEQUENCE [LARGE SCALE GENOMIC DNA]</scope>
    <source>
        <strain evidence="4">ATCC 10762</strain>
        <strain evidence="5">ATCC 10762 / DSM 40127 / CCM 3239 / JCM 4008 / LMG 5968 / NBRC 12843 / NCIMB 8234 / A-377</strain>
    </source>
</reference>
<dbReference type="Proteomes" id="UP000610124">
    <property type="component" value="Unassembled WGS sequence"/>
</dbReference>
<dbReference type="InterPro" id="IPR000772">
    <property type="entry name" value="Ricin_B_lectin"/>
</dbReference>
<comment type="caution">
    <text evidence="4">The sequence shown here is derived from an EMBL/GenBank/DDBJ whole genome shotgun (WGS) entry which is preliminary data.</text>
</comment>
<evidence type="ECO:0000313" key="3">
    <source>
        <dbReference type="EMBL" id="GGV06932.1"/>
    </source>
</evidence>
<dbReference type="InterPro" id="IPR035992">
    <property type="entry name" value="Ricin_B-like_lectins"/>
</dbReference>
<dbReference type="Pfam" id="PF00652">
    <property type="entry name" value="Ricin_B_lectin"/>
    <property type="match status" value="1"/>
</dbReference>
<dbReference type="Proteomes" id="UP000037395">
    <property type="component" value="Unassembled WGS sequence"/>
</dbReference>
<dbReference type="GeneID" id="97490109"/>
<dbReference type="CDD" id="cd00161">
    <property type="entry name" value="beta-trefoil_Ricin-like"/>
    <property type="match status" value="1"/>
</dbReference>
<organism evidence="4 5">
    <name type="scientific">Kitasatospora aureofaciens</name>
    <name type="common">Streptomyces aureofaciens</name>
    <dbReference type="NCBI Taxonomy" id="1894"/>
    <lineage>
        <taxon>Bacteria</taxon>
        <taxon>Bacillati</taxon>
        <taxon>Actinomycetota</taxon>
        <taxon>Actinomycetes</taxon>
        <taxon>Kitasatosporales</taxon>
        <taxon>Streptomycetaceae</taxon>
        <taxon>Kitasatospora</taxon>
    </lineage>
</organism>
<dbReference type="Gene3D" id="2.80.10.50">
    <property type="match status" value="1"/>
</dbReference>
<evidence type="ECO:0000256" key="1">
    <source>
        <dbReference type="SAM" id="SignalP"/>
    </source>
</evidence>
<feature type="chain" id="PRO_5034334803" description="Ricin B lectin domain-containing protein" evidence="1">
    <location>
        <begin position="30"/>
        <end position="190"/>
    </location>
</feature>
<feature type="signal peptide" evidence="1">
    <location>
        <begin position="1"/>
        <end position="29"/>
    </location>
</feature>
<sequence length="190" mass="19543">MKIQNRITVLAATFLSCAGMVTLATGASAAVPTPDSTAGVSARVTAAAAASSYHTIKNMAYSQCVDAPGGVLNVRLQLANCNGSSTQNWAFVSAGSADTYYLVNQASGYCAEVNNGTSVPGEAVDEYLCDGLASEQWVETAVIVDQKIGAKFRHVGTNLCLDTVGGAGSQLIQWSCGDARPAAAQVWIVS</sequence>
<dbReference type="SMART" id="SM00458">
    <property type="entry name" value="RICIN"/>
    <property type="match status" value="1"/>
</dbReference>
<accession>A0A8H9I263</accession>
<evidence type="ECO:0000259" key="2">
    <source>
        <dbReference type="SMART" id="SM00458"/>
    </source>
</evidence>
<dbReference type="RefSeq" id="WP_030558224.1">
    <property type="nucleotide sequence ID" value="NZ_BMUB01000042.1"/>
</dbReference>
<accession>A0A1E7N1P1</accession>
<dbReference type="EMBL" id="JPRF03000043">
    <property type="protein sequence ID" value="OEV34585.1"/>
    <property type="molecule type" value="Genomic_DNA"/>
</dbReference>
<dbReference type="EMBL" id="BMUB01000042">
    <property type="protein sequence ID" value="GGV06932.1"/>
    <property type="molecule type" value="Genomic_DNA"/>
</dbReference>
<feature type="domain" description="Ricin B lectin" evidence="2">
    <location>
        <begin position="53"/>
        <end position="190"/>
    </location>
</feature>
<dbReference type="OrthoDB" id="3789924at2"/>
<evidence type="ECO:0000313" key="5">
    <source>
        <dbReference type="Proteomes" id="UP000037395"/>
    </source>
</evidence>
<dbReference type="SUPFAM" id="SSF50370">
    <property type="entry name" value="Ricin B-like lectins"/>
    <property type="match status" value="1"/>
</dbReference>
<name>A0A1E7N1P1_KITAU</name>
<keyword evidence="1" id="KW-0732">Signal</keyword>
<dbReference type="PROSITE" id="PS50231">
    <property type="entry name" value="RICIN_B_LECTIN"/>
    <property type="match status" value="1"/>
</dbReference>
<dbReference type="KEGG" id="kau:B6264_00070"/>
<proteinExistence type="predicted"/>